<gene>
    <name evidence="1" type="ordered locus">Os01g0121925</name>
    <name evidence="1" type="ORF">OSNPB_010121925</name>
</gene>
<accession>A0A0P0UXB7</accession>
<proteinExistence type="predicted"/>
<sequence>MAAQPLWLKEHGTARAARKCSMARQRVVVASGARHHWHSCPISATHVEQVMCPLLMHCMIINNNYKLNCLPKLSRLMANNDMNNVINIIARRFSRIQDVVRRVSK</sequence>
<evidence type="ECO:0000313" key="2">
    <source>
        <dbReference type="Proteomes" id="UP000059680"/>
    </source>
</evidence>
<protein>
    <submittedName>
        <fullName evidence="1">Os01g0121925 protein</fullName>
    </submittedName>
</protein>
<keyword evidence="2" id="KW-1185">Reference proteome</keyword>
<dbReference type="EMBL" id="AP014957">
    <property type="protein sequence ID" value="BAS70142.1"/>
    <property type="molecule type" value="Genomic_DNA"/>
</dbReference>
<dbReference type="InParanoid" id="A0A0P0UXB7"/>
<organism evidence="1 2">
    <name type="scientific">Oryza sativa subsp. japonica</name>
    <name type="common">Rice</name>
    <dbReference type="NCBI Taxonomy" id="39947"/>
    <lineage>
        <taxon>Eukaryota</taxon>
        <taxon>Viridiplantae</taxon>
        <taxon>Streptophyta</taxon>
        <taxon>Embryophyta</taxon>
        <taxon>Tracheophyta</taxon>
        <taxon>Spermatophyta</taxon>
        <taxon>Magnoliopsida</taxon>
        <taxon>Liliopsida</taxon>
        <taxon>Poales</taxon>
        <taxon>Poaceae</taxon>
        <taxon>BOP clade</taxon>
        <taxon>Oryzoideae</taxon>
        <taxon>Oryzeae</taxon>
        <taxon>Oryzinae</taxon>
        <taxon>Oryza</taxon>
        <taxon>Oryza sativa</taxon>
    </lineage>
</organism>
<dbReference type="PaxDb" id="39947-A0A0P0UXB7"/>
<reference evidence="1 2" key="3">
    <citation type="journal article" date="2013" name="Rice">
        <title>Improvement of the Oryza sativa Nipponbare reference genome using next generation sequence and optical map data.</title>
        <authorList>
            <person name="Kawahara Y."/>
            <person name="de la Bastide M."/>
            <person name="Hamilton J.P."/>
            <person name="Kanamori H."/>
            <person name="McCombie W.R."/>
            <person name="Ouyang S."/>
            <person name="Schwartz D.C."/>
            <person name="Tanaka T."/>
            <person name="Wu J."/>
            <person name="Zhou S."/>
            <person name="Childs K.L."/>
            <person name="Davidson R.M."/>
            <person name="Lin H."/>
            <person name="Quesada-Ocampo L."/>
            <person name="Vaillancourt B."/>
            <person name="Sakai H."/>
            <person name="Lee S.S."/>
            <person name="Kim J."/>
            <person name="Numa H."/>
            <person name="Itoh T."/>
            <person name="Buell C.R."/>
            <person name="Matsumoto T."/>
        </authorList>
    </citation>
    <scope>NUCLEOTIDE SEQUENCE [LARGE SCALE GENOMIC DNA]</scope>
    <source>
        <strain evidence="2">cv. Nipponbare</strain>
    </source>
</reference>
<name>A0A0P0UXB7_ORYSJ</name>
<dbReference type="Proteomes" id="UP000059680">
    <property type="component" value="Chromosome 1"/>
</dbReference>
<reference evidence="1 2" key="2">
    <citation type="journal article" date="2013" name="Plant Cell Physiol.">
        <title>Rice Annotation Project Database (RAP-DB): an integrative and interactive database for rice genomics.</title>
        <authorList>
            <person name="Sakai H."/>
            <person name="Lee S.S."/>
            <person name="Tanaka T."/>
            <person name="Numa H."/>
            <person name="Kim J."/>
            <person name="Kawahara Y."/>
            <person name="Wakimoto H."/>
            <person name="Yang C.C."/>
            <person name="Iwamoto M."/>
            <person name="Abe T."/>
            <person name="Yamada Y."/>
            <person name="Muto A."/>
            <person name="Inokuchi H."/>
            <person name="Ikemura T."/>
            <person name="Matsumoto T."/>
            <person name="Sasaki T."/>
            <person name="Itoh T."/>
        </authorList>
    </citation>
    <scope>NUCLEOTIDE SEQUENCE [LARGE SCALE GENOMIC DNA]</scope>
    <source>
        <strain evidence="2">cv. Nipponbare</strain>
    </source>
</reference>
<dbReference type="AlphaFoldDB" id="A0A0P0UXB7"/>
<reference evidence="2" key="1">
    <citation type="journal article" date="2005" name="Nature">
        <title>The map-based sequence of the rice genome.</title>
        <authorList>
            <consortium name="International rice genome sequencing project (IRGSP)"/>
            <person name="Matsumoto T."/>
            <person name="Wu J."/>
            <person name="Kanamori H."/>
            <person name="Katayose Y."/>
            <person name="Fujisawa M."/>
            <person name="Namiki N."/>
            <person name="Mizuno H."/>
            <person name="Yamamoto K."/>
            <person name="Antonio B.A."/>
            <person name="Baba T."/>
            <person name="Sakata K."/>
            <person name="Nagamura Y."/>
            <person name="Aoki H."/>
            <person name="Arikawa K."/>
            <person name="Arita K."/>
            <person name="Bito T."/>
            <person name="Chiden Y."/>
            <person name="Fujitsuka N."/>
            <person name="Fukunaka R."/>
            <person name="Hamada M."/>
            <person name="Harada C."/>
            <person name="Hayashi A."/>
            <person name="Hijishita S."/>
            <person name="Honda M."/>
            <person name="Hosokawa S."/>
            <person name="Ichikawa Y."/>
            <person name="Idonuma A."/>
            <person name="Iijima M."/>
            <person name="Ikeda M."/>
            <person name="Ikeno M."/>
            <person name="Ito K."/>
            <person name="Ito S."/>
            <person name="Ito T."/>
            <person name="Ito Y."/>
            <person name="Ito Y."/>
            <person name="Iwabuchi A."/>
            <person name="Kamiya K."/>
            <person name="Karasawa W."/>
            <person name="Kurita K."/>
            <person name="Katagiri S."/>
            <person name="Kikuta A."/>
            <person name="Kobayashi H."/>
            <person name="Kobayashi N."/>
            <person name="Machita K."/>
            <person name="Maehara T."/>
            <person name="Masukawa M."/>
            <person name="Mizubayashi T."/>
            <person name="Mukai Y."/>
            <person name="Nagasaki H."/>
            <person name="Nagata Y."/>
            <person name="Naito S."/>
            <person name="Nakashima M."/>
            <person name="Nakama Y."/>
            <person name="Nakamichi Y."/>
            <person name="Nakamura M."/>
            <person name="Meguro A."/>
            <person name="Negishi M."/>
            <person name="Ohta I."/>
            <person name="Ohta T."/>
            <person name="Okamoto M."/>
            <person name="Ono N."/>
            <person name="Saji S."/>
            <person name="Sakaguchi M."/>
            <person name="Sakai K."/>
            <person name="Shibata M."/>
            <person name="Shimokawa T."/>
            <person name="Song J."/>
            <person name="Takazaki Y."/>
            <person name="Terasawa K."/>
            <person name="Tsugane M."/>
            <person name="Tsuji K."/>
            <person name="Ueda S."/>
            <person name="Waki K."/>
            <person name="Yamagata H."/>
            <person name="Yamamoto M."/>
            <person name="Yamamoto S."/>
            <person name="Yamane H."/>
            <person name="Yoshiki S."/>
            <person name="Yoshihara R."/>
            <person name="Yukawa K."/>
            <person name="Zhong H."/>
            <person name="Yano M."/>
            <person name="Yuan Q."/>
            <person name="Ouyang S."/>
            <person name="Liu J."/>
            <person name="Jones K.M."/>
            <person name="Gansberger K."/>
            <person name="Moffat K."/>
            <person name="Hill J."/>
            <person name="Bera J."/>
            <person name="Fadrosh D."/>
            <person name="Jin S."/>
            <person name="Johri S."/>
            <person name="Kim M."/>
            <person name="Overton L."/>
            <person name="Reardon M."/>
            <person name="Tsitrin T."/>
            <person name="Vuong H."/>
            <person name="Weaver B."/>
            <person name="Ciecko A."/>
            <person name="Tallon L."/>
            <person name="Jackson J."/>
            <person name="Pai G."/>
            <person name="Aken S.V."/>
            <person name="Utterback T."/>
            <person name="Reidmuller S."/>
            <person name="Feldblyum T."/>
            <person name="Hsiao J."/>
            <person name="Zismann V."/>
            <person name="Iobst S."/>
            <person name="de Vazeille A.R."/>
            <person name="Buell C.R."/>
            <person name="Ying K."/>
            <person name="Li Y."/>
            <person name="Lu T."/>
            <person name="Huang Y."/>
            <person name="Zhao Q."/>
            <person name="Feng Q."/>
            <person name="Zhang L."/>
            <person name="Zhu J."/>
            <person name="Weng Q."/>
            <person name="Mu J."/>
            <person name="Lu Y."/>
            <person name="Fan D."/>
            <person name="Liu Y."/>
            <person name="Guan J."/>
            <person name="Zhang Y."/>
            <person name="Yu S."/>
            <person name="Liu X."/>
            <person name="Zhang Y."/>
            <person name="Hong G."/>
            <person name="Han B."/>
            <person name="Choisne N."/>
            <person name="Demange N."/>
            <person name="Orjeda G."/>
            <person name="Samain S."/>
            <person name="Cattolico L."/>
            <person name="Pelletier E."/>
            <person name="Couloux A."/>
            <person name="Segurens B."/>
            <person name="Wincker P."/>
            <person name="D'Hont A."/>
            <person name="Scarpelli C."/>
            <person name="Weissenbach J."/>
            <person name="Salanoubat M."/>
            <person name="Quetier F."/>
            <person name="Yu Y."/>
            <person name="Kim H.R."/>
            <person name="Rambo T."/>
            <person name="Currie J."/>
            <person name="Collura K."/>
            <person name="Luo M."/>
            <person name="Yang T."/>
            <person name="Ammiraju J.S.S."/>
            <person name="Engler F."/>
            <person name="Soderlund C."/>
            <person name="Wing R.A."/>
            <person name="Palmer L.E."/>
            <person name="de la Bastide M."/>
            <person name="Spiegel L."/>
            <person name="Nascimento L."/>
            <person name="Zutavern T."/>
            <person name="O'Shaughnessy A."/>
            <person name="Dike S."/>
            <person name="Dedhia N."/>
            <person name="Preston R."/>
            <person name="Balija V."/>
            <person name="McCombie W.R."/>
            <person name="Chow T."/>
            <person name="Chen H."/>
            <person name="Chung M."/>
            <person name="Chen C."/>
            <person name="Shaw J."/>
            <person name="Wu H."/>
            <person name="Hsiao K."/>
            <person name="Chao Y."/>
            <person name="Chu M."/>
            <person name="Cheng C."/>
            <person name="Hour A."/>
            <person name="Lee P."/>
            <person name="Lin S."/>
            <person name="Lin Y."/>
            <person name="Liou J."/>
            <person name="Liu S."/>
            <person name="Hsing Y."/>
            <person name="Raghuvanshi S."/>
            <person name="Mohanty A."/>
            <person name="Bharti A.K."/>
            <person name="Gaur A."/>
            <person name="Gupta V."/>
            <person name="Kumar D."/>
            <person name="Ravi V."/>
            <person name="Vij S."/>
            <person name="Kapur A."/>
            <person name="Khurana P."/>
            <person name="Khurana P."/>
            <person name="Khurana J.P."/>
            <person name="Tyagi A.K."/>
            <person name="Gaikwad K."/>
            <person name="Singh A."/>
            <person name="Dalal V."/>
            <person name="Srivastava S."/>
            <person name="Dixit A."/>
            <person name="Pal A.K."/>
            <person name="Ghazi I.A."/>
            <person name="Yadav M."/>
            <person name="Pandit A."/>
            <person name="Bhargava A."/>
            <person name="Sureshbabu K."/>
            <person name="Batra K."/>
            <person name="Sharma T.R."/>
            <person name="Mohapatra T."/>
            <person name="Singh N.K."/>
            <person name="Messing J."/>
            <person name="Nelson A.B."/>
            <person name="Fuks G."/>
            <person name="Kavchok S."/>
            <person name="Keizer G."/>
            <person name="Linton E."/>
            <person name="Llaca V."/>
            <person name="Song R."/>
            <person name="Tanyolac B."/>
            <person name="Young S."/>
            <person name="Ho-Il K."/>
            <person name="Hahn J.H."/>
            <person name="Sangsakoo G."/>
            <person name="Vanavichit A."/>
            <person name="de Mattos Luiz.A.T."/>
            <person name="Zimmer P.D."/>
            <person name="Malone G."/>
            <person name="Dellagostin O."/>
            <person name="de Oliveira A.C."/>
            <person name="Bevan M."/>
            <person name="Bancroft I."/>
            <person name="Minx P."/>
            <person name="Cordum H."/>
            <person name="Wilson R."/>
            <person name="Cheng Z."/>
            <person name="Jin W."/>
            <person name="Jiang J."/>
            <person name="Leong S.A."/>
            <person name="Iwama H."/>
            <person name="Gojobori T."/>
            <person name="Itoh T."/>
            <person name="Niimura Y."/>
            <person name="Fujii Y."/>
            <person name="Habara T."/>
            <person name="Sakai H."/>
            <person name="Sato Y."/>
            <person name="Wilson G."/>
            <person name="Kumar K."/>
            <person name="McCouch S."/>
            <person name="Juretic N."/>
            <person name="Hoen D."/>
            <person name="Wright S."/>
            <person name="Bruskiewich R."/>
            <person name="Bureau T."/>
            <person name="Miyao A."/>
            <person name="Hirochika H."/>
            <person name="Nishikawa T."/>
            <person name="Kadowaki K."/>
            <person name="Sugiura M."/>
            <person name="Burr B."/>
            <person name="Sasaki T."/>
        </authorList>
    </citation>
    <scope>NUCLEOTIDE SEQUENCE [LARGE SCALE GENOMIC DNA]</scope>
    <source>
        <strain evidence="2">cv. Nipponbare</strain>
    </source>
</reference>
<evidence type="ECO:0000313" key="1">
    <source>
        <dbReference type="EMBL" id="BAS70142.1"/>
    </source>
</evidence>